<evidence type="ECO:0000313" key="2">
    <source>
        <dbReference type="Proteomes" id="UP000651668"/>
    </source>
</evidence>
<organism evidence="1 2">
    <name type="scientific">Pedobacter quisquiliarum</name>
    <dbReference type="NCBI Taxonomy" id="1834438"/>
    <lineage>
        <taxon>Bacteria</taxon>
        <taxon>Pseudomonadati</taxon>
        <taxon>Bacteroidota</taxon>
        <taxon>Sphingobacteriia</taxon>
        <taxon>Sphingobacteriales</taxon>
        <taxon>Sphingobacteriaceae</taxon>
        <taxon>Pedobacter</taxon>
    </lineage>
</organism>
<gene>
    <name evidence="1" type="ORF">GCM10011387_27710</name>
</gene>
<dbReference type="AlphaFoldDB" id="A0A916XIC9"/>
<reference evidence="1" key="2">
    <citation type="submission" date="2020-09" db="EMBL/GenBank/DDBJ databases">
        <authorList>
            <person name="Sun Q."/>
            <person name="Zhou Y."/>
        </authorList>
    </citation>
    <scope>NUCLEOTIDE SEQUENCE</scope>
    <source>
        <strain evidence="1">CGMCC 1.15343</strain>
    </source>
</reference>
<protein>
    <submittedName>
        <fullName evidence="1">Uncharacterized protein</fullName>
    </submittedName>
</protein>
<name>A0A916XIC9_9SPHI</name>
<keyword evidence="2" id="KW-1185">Reference proteome</keyword>
<accession>A0A916XIC9</accession>
<evidence type="ECO:0000313" key="1">
    <source>
        <dbReference type="EMBL" id="GGC72662.1"/>
    </source>
</evidence>
<dbReference type="Proteomes" id="UP000651668">
    <property type="component" value="Unassembled WGS sequence"/>
</dbReference>
<sequence>MLWTTAISKTWNSYKTYATLMQAGQSEQLSISPAFTESRASAINKLYDRYEVDTLKWKSKLWNHCATLGSKHNVSMRSFSPWEKFTSNKDSLLIQKIEMSGTYHNLISLQQELEVFSGIGKVSGLVYQKPIRESNTTLTILVTGIPQ</sequence>
<dbReference type="EMBL" id="BMIL01000010">
    <property type="protein sequence ID" value="GGC72662.1"/>
    <property type="molecule type" value="Genomic_DNA"/>
</dbReference>
<reference evidence="1" key="1">
    <citation type="journal article" date="2014" name="Int. J. Syst. Evol. Microbiol.">
        <title>Complete genome sequence of Corynebacterium casei LMG S-19264T (=DSM 44701T), isolated from a smear-ripened cheese.</title>
        <authorList>
            <consortium name="US DOE Joint Genome Institute (JGI-PGF)"/>
            <person name="Walter F."/>
            <person name="Albersmeier A."/>
            <person name="Kalinowski J."/>
            <person name="Ruckert C."/>
        </authorList>
    </citation>
    <scope>NUCLEOTIDE SEQUENCE</scope>
    <source>
        <strain evidence="1">CGMCC 1.15343</strain>
    </source>
</reference>
<proteinExistence type="predicted"/>
<comment type="caution">
    <text evidence="1">The sequence shown here is derived from an EMBL/GenBank/DDBJ whole genome shotgun (WGS) entry which is preliminary data.</text>
</comment>